<evidence type="ECO:0000256" key="1">
    <source>
        <dbReference type="ARBA" id="ARBA00004123"/>
    </source>
</evidence>
<evidence type="ECO:0000256" key="9">
    <source>
        <dbReference type="SAM" id="MobiDB-lite"/>
    </source>
</evidence>
<dbReference type="PANTHER" id="PTHR13348">
    <property type="entry name" value="RIBONUCLEASE P SUBUNIT P29"/>
    <property type="match status" value="1"/>
</dbReference>
<dbReference type="PANTHER" id="PTHR13348:SF0">
    <property type="entry name" value="RIBONUCLEASE P PROTEIN SUBUNIT P29"/>
    <property type="match status" value="1"/>
</dbReference>
<evidence type="ECO:0000256" key="5">
    <source>
        <dbReference type="ARBA" id="ARBA00022722"/>
    </source>
</evidence>
<evidence type="ECO:0000256" key="8">
    <source>
        <dbReference type="PIRNR" id="PIRNR027081"/>
    </source>
</evidence>
<keyword evidence="7" id="KW-0378">Hydrolase</keyword>
<dbReference type="Gene3D" id="2.30.30.210">
    <property type="entry name" value="Ribonuclease P/MRP, subunit p29"/>
    <property type="match status" value="1"/>
</dbReference>
<comment type="caution">
    <text evidence="10">The sequence shown here is derived from an EMBL/GenBank/DDBJ whole genome shotgun (WGS) entry which is preliminary data.</text>
</comment>
<proteinExistence type="inferred from homology"/>
<dbReference type="EMBL" id="JBBBZM010000005">
    <property type="protein sequence ID" value="KAL0640224.1"/>
    <property type="molecule type" value="Genomic_DNA"/>
</dbReference>
<evidence type="ECO:0000313" key="10">
    <source>
        <dbReference type="EMBL" id="KAL0640224.1"/>
    </source>
</evidence>
<keyword evidence="11" id="KW-1185">Reference proteome</keyword>
<evidence type="ECO:0000313" key="11">
    <source>
        <dbReference type="Proteomes" id="UP001447188"/>
    </source>
</evidence>
<dbReference type="Pfam" id="PF01868">
    <property type="entry name" value="RNase_P-MRP_p29"/>
    <property type="match status" value="1"/>
</dbReference>
<evidence type="ECO:0000256" key="3">
    <source>
        <dbReference type="ARBA" id="ARBA00022490"/>
    </source>
</evidence>
<feature type="compositionally biased region" description="Basic residues" evidence="9">
    <location>
        <begin position="46"/>
        <end position="66"/>
    </location>
</feature>
<organism evidence="10 11">
    <name type="scientific">Discina gigas</name>
    <dbReference type="NCBI Taxonomy" id="1032678"/>
    <lineage>
        <taxon>Eukaryota</taxon>
        <taxon>Fungi</taxon>
        <taxon>Dikarya</taxon>
        <taxon>Ascomycota</taxon>
        <taxon>Pezizomycotina</taxon>
        <taxon>Pezizomycetes</taxon>
        <taxon>Pezizales</taxon>
        <taxon>Discinaceae</taxon>
        <taxon>Discina</taxon>
    </lineage>
</organism>
<dbReference type="HAMAP" id="MF_00754">
    <property type="entry name" value="RNase_P_1"/>
    <property type="match status" value="1"/>
</dbReference>
<dbReference type="SMART" id="SM00538">
    <property type="entry name" value="POP4"/>
    <property type="match status" value="1"/>
</dbReference>
<protein>
    <recommendedName>
        <fullName evidence="8">Ribonuclease P protein subunit</fullName>
    </recommendedName>
</protein>
<dbReference type="InterPro" id="IPR016848">
    <property type="entry name" value="RNase_P/MRP_Rpp29-subunit"/>
</dbReference>
<comment type="subcellular location">
    <subcellularLocation>
        <location evidence="1">Nucleus</location>
    </subcellularLocation>
</comment>
<keyword evidence="8" id="KW-0539">Nucleus</keyword>
<dbReference type="SUPFAM" id="SSF101744">
    <property type="entry name" value="Rof/RNase P subunit-like"/>
    <property type="match status" value="1"/>
</dbReference>
<keyword evidence="5" id="KW-0540">Nuclease</keyword>
<evidence type="ECO:0000256" key="6">
    <source>
        <dbReference type="ARBA" id="ARBA00022759"/>
    </source>
</evidence>
<sequence>MSSNFTATQSLLRQAFPPSKAQTVFTERVQRKPLILNGAVASARDLRRHQQPSKPKRKPAPLTARQKRALRIHEIPPSARKYALYEPLHRLWIGYMQEILRGAAGASKETFGVKLASADYHGAEMEVVRSGCPSRVGVKGICVKETRGMFYIVTEKDAVKEIPKEHTVFRFQVPVVDREGVPELRADGTARNMVFELHGSQFMYRAADRAGRKFKQKPITDL</sequence>
<accession>A0ABR3GWG9</accession>
<keyword evidence="3" id="KW-0963">Cytoplasm</keyword>
<keyword evidence="4 8" id="KW-0819">tRNA processing</keyword>
<dbReference type="Proteomes" id="UP001447188">
    <property type="component" value="Unassembled WGS sequence"/>
</dbReference>
<name>A0ABR3GWG9_9PEZI</name>
<evidence type="ECO:0000256" key="7">
    <source>
        <dbReference type="ARBA" id="ARBA00022801"/>
    </source>
</evidence>
<evidence type="ECO:0000256" key="2">
    <source>
        <dbReference type="ARBA" id="ARBA00006181"/>
    </source>
</evidence>
<reference evidence="10 11" key="1">
    <citation type="submission" date="2024-02" db="EMBL/GenBank/DDBJ databases">
        <title>Discinaceae phylogenomics.</title>
        <authorList>
            <person name="Dirks A.C."/>
            <person name="James T.Y."/>
        </authorList>
    </citation>
    <scope>NUCLEOTIDE SEQUENCE [LARGE SCALE GENOMIC DNA]</scope>
    <source>
        <strain evidence="10 11">ACD0624</strain>
    </source>
</reference>
<gene>
    <name evidence="10" type="ORF">Q9L58_000782</name>
</gene>
<dbReference type="InterPro" id="IPR002730">
    <property type="entry name" value="Rpp29/RNP1"/>
</dbReference>
<dbReference type="PIRSF" id="PIRSF027081">
    <property type="entry name" value="RNase_P/MRP_p29_subunit"/>
    <property type="match status" value="1"/>
</dbReference>
<dbReference type="InterPro" id="IPR023534">
    <property type="entry name" value="Rof/RNase_P-like"/>
</dbReference>
<feature type="region of interest" description="Disordered" evidence="9">
    <location>
        <begin position="40"/>
        <end position="66"/>
    </location>
</feature>
<keyword evidence="6" id="KW-0255">Endonuclease</keyword>
<dbReference type="InterPro" id="IPR036980">
    <property type="entry name" value="RNase_P/MRP_Rpp29_sf"/>
</dbReference>
<evidence type="ECO:0000256" key="4">
    <source>
        <dbReference type="ARBA" id="ARBA00022694"/>
    </source>
</evidence>
<dbReference type="InterPro" id="IPR023538">
    <property type="entry name" value="RNP1"/>
</dbReference>
<comment type="similarity">
    <text evidence="2">Belongs to the eukaryotic/archaeal RNase P protein component 1 family.</text>
</comment>